<evidence type="ECO:0008006" key="3">
    <source>
        <dbReference type="Google" id="ProtNLM"/>
    </source>
</evidence>
<gene>
    <name evidence="2" type="ORF">CNECB9_2370076</name>
</gene>
<dbReference type="Pfam" id="PF10721">
    <property type="entry name" value="DUF2514"/>
    <property type="match status" value="1"/>
</dbReference>
<accession>A0A1K0IRH4</accession>
<dbReference type="RefSeq" id="WP_340524024.1">
    <property type="nucleotide sequence ID" value="NZ_FMSH01000154.1"/>
</dbReference>
<sequence>MLTPLWRVIAAVIVVAAIFAAGWAVNGWRKDAEIAGIEADRARERRDQALAQVKAVDDARFEEQRRTAAQTEIANAATKDAETARADARAADAVADRLRQRVAELVAAGRAPGNTYPAGAGQAAGDPIGMLADVLSRADQRAGILAEYADRARIAGQACERSYDALTGVSHQGGDGRD</sequence>
<name>A0A1K0IRH4_CUPNE</name>
<proteinExistence type="predicted"/>
<evidence type="ECO:0000313" key="2">
    <source>
        <dbReference type="EMBL" id="SCU75502.1"/>
    </source>
</evidence>
<protein>
    <recommendedName>
        <fullName evidence="3">DUF2514 domain-containing protein</fullName>
    </recommendedName>
</protein>
<dbReference type="AlphaFoldDB" id="A0A1K0IRH4"/>
<keyword evidence="1" id="KW-0175">Coiled coil</keyword>
<dbReference type="EMBL" id="FMSH01000154">
    <property type="protein sequence ID" value="SCU75502.1"/>
    <property type="molecule type" value="Genomic_DNA"/>
</dbReference>
<reference evidence="2" key="1">
    <citation type="submission" date="2016-09" db="EMBL/GenBank/DDBJ databases">
        <authorList>
            <person name="Capua I."/>
            <person name="De Benedictis P."/>
            <person name="Joannis T."/>
            <person name="Lombin L.H."/>
            <person name="Cattoli G."/>
        </authorList>
    </citation>
    <scope>NUCLEOTIDE SEQUENCE</scope>
    <source>
        <strain evidence="2">B9</strain>
    </source>
</reference>
<dbReference type="InterPro" id="IPR019659">
    <property type="entry name" value="DUF2514"/>
</dbReference>
<feature type="coiled-coil region" evidence="1">
    <location>
        <begin position="39"/>
        <end position="101"/>
    </location>
</feature>
<evidence type="ECO:0000256" key="1">
    <source>
        <dbReference type="SAM" id="Coils"/>
    </source>
</evidence>
<organism evidence="2">
    <name type="scientific">Cupriavidus necator</name>
    <name type="common">Alcaligenes eutrophus</name>
    <name type="synonym">Ralstonia eutropha</name>
    <dbReference type="NCBI Taxonomy" id="106590"/>
    <lineage>
        <taxon>Bacteria</taxon>
        <taxon>Pseudomonadati</taxon>
        <taxon>Pseudomonadota</taxon>
        <taxon>Betaproteobacteria</taxon>
        <taxon>Burkholderiales</taxon>
        <taxon>Burkholderiaceae</taxon>
        <taxon>Cupriavidus</taxon>
    </lineage>
</organism>